<dbReference type="PANTHER" id="PTHR43394">
    <property type="entry name" value="ATP-DEPENDENT PERMEASE MDL1, MITOCHONDRIAL"/>
    <property type="match status" value="1"/>
</dbReference>
<dbReference type="SMART" id="SM00382">
    <property type="entry name" value="AAA"/>
    <property type="match status" value="1"/>
</dbReference>
<comment type="caution">
    <text evidence="11">The sequence shown here is derived from an EMBL/GenBank/DDBJ whole genome shotgun (WGS) entry which is preliminary data.</text>
</comment>
<feature type="transmembrane region" description="Helical" evidence="8">
    <location>
        <begin position="142"/>
        <end position="162"/>
    </location>
</feature>
<dbReference type="Gene3D" id="3.40.50.300">
    <property type="entry name" value="P-loop containing nucleotide triphosphate hydrolases"/>
    <property type="match status" value="1"/>
</dbReference>
<dbReference type="InterPro" id="IPR003593">
    <property type="entry name" value="AAA+_ATPase"/>
</dbReference>
<feature type="transmembrane region" description="Helical" evidence="8">
    <location>
        <begin position="174"/>
        <end position="193"/>
    </location>
</feature>
<dbReference type="AlphaFoldDB" id="A0A418W8L2"/>
<dbReference type="InterPro" id="IPR017871">
    <property type="entry name" value="ABC_transporter-like_CS"/>
</dbReference>
<dbReference type="InterPro" id="IPR003439">
    <property type="entry name" value="ABC_transporter-like_ATP-bd"/>
</dbReference>
<feature type="domain" description="ABC transporter" evidence="9">
    <location>
        <begin position="351"/>
        <end position="585"/>
    </location>
</feature>
<keyword evidence="3 8" id="KW-0812">Transmembrane</keyword>
<dbReference type="PROSITE" id="PS50929">
    <property type="entry name" value="ABC_TM1F"/>
    <property type="match status" value="1"/>
</dbReference>
<dbReference type="Proteomes" id="UP000284605">
    <property type="component" value="Unassembled WGS sequence"/>
</dbReference>
<evidence type="ECO:0000256" key="3">
    <source>
        <dbReference type="ARBA" id="ARBA00022692"/>
    </source>
</evidence>
<feature type="domain" description="ABC transmembrane type-1" evidence="10">
    <location>
        <begin position="30"/>
        <end position="310"/>
    </location>
</feature>
<evidence type="ECO:0000256" key="8">
    <source>
        <dbReference type="SAM" id="Phobius"/>
    </source>
</evidence>
<keyword evidence="6 8" id="KW-1133">Transmembrane helix</keyword>
<keyword evidence="7 8" id="KW-0472">Membrane</keyword>
<keyword evidence="5 11" id="KW-0067">ATP-binding</keyword>
<keyword evidence="4" id="KW-0547">Nucleotide-binding</keyword>
<comment type="subcellular location">
    <subcellularLocation>
        <location evidence="1">Cell membrane</location>
        <topology evidence="1">Multi-pass membrane protein</topology>
    </subcellularLocation>
</comment>
<dbReference type="RefSeq" id="WP_119776971.1">
    <property type="nucleotide sequence ID" value="NZ_QYUK01000011.1"/>
</dbReference>
<sequence>MQRSPHAPYLPTTPFRFALHFAGRFRGWYALMLALEVSAATSSILMPYTIGQMVKIVTQAASNIPAVWSVLAVPFAAFVALNLGEVVFSRLAGSCRIYVAPRIRITVTKDVFAYLQYHSHRFINNNFAGALAHKISEMSHGVSMALSVAIFDFLPILVKLAVSSALLSFVSGELALFVLVWSVIFLSVSFRLARKAQFYARLHSTARSETTGKLVDSVTNLSSVRLFSRLGFEQDYINGFLNIEIKTGTRSMGYMEKIQWFQFSGAMLLKIGIVFIGVLLWRDGHIDVAAFVMGISLALLIISEVRNLGRRLLEFFEFIGNIANGVHAIVRPHEIIDAPNAPALKIAKGEIEFRDLSFGYTPDRNVFEHLNLTIKPGQRVGLVGFSGSGKSSLLNLVLRLYDPQQGAILIDGVDIRDVTQDSLHSQISLIPQDPGLFHRSLAENIRYGRLEADDAEIIEAAKSAHVHEFISEMPESYASLVGERGVKLSGGQRQRIAIARVFAKAAPILIMDEATSSLDSLTEQAIQDSLNVIMKGRTVIVVAHRLSTIAHLDRILVFDRGRIVEDGSHHELIARGGAYARLWNRQVDGFIGGDGIAAE</sequence>
<dbReference type="SUPFAM" id="SSF52540">
    <property type="entry name" value="P-loop containing nucleoside triphosphate hydrolases"/>
    <property type="match status" value="1"/>
</dbReference>
<dbReference type="InterPro" id="IPR011527">
    <property type="entry name" value="ABC1_TM_dom"/>
</dbReference>
<dbReference type="PROSITE" id="PS00211">
    <property type="entry name" value="ABC_TRANSPORTER_1"/>
    <property type="match status" value="1"/>
</dbReference>
<accession>A0A418W8L2</accession>
<dbReference type="Pfam" id="PF00005">
    <property type="entry name" value="ABC_tran"/>
    <property type="match status" value="1"/>
</dbReference>
<dbReference type="Gene3D" id="1.20.1560.10">
    <property type="entry name" value="ABC transporter type 1, transmembrane domain"/>
    <property type="match status" value="1"/>
</dbReference>
<evidence type="ECO:0000259" key="9">
    <source>
        <dbReference type="PROSITE" id="PS50893"/>
    </source>
</evidence>
<dbReference type="PANTHER" id="PTHR43394:SF1">
    <property type="entry name" value="ATP-BINDING CASSETTE SUB-FAMILY B MEMBER 10, MITOCHONDRIAL"/>
    <property type="match status" value="1"/>
</dbReference>
<evidence type="ECO:0000313" key="12">
    <source>
        <dbReference type="Proteomes" id="UP000284605"/>
    </source>
</evidence>
<keyword evidence="2" id="KW-0813">Transport</keyword>
<dbReference type="OrthoDB" id="5288404at2"/>
<dbReference type="GO" id="GO:0016887">
    <property type="term" value="F:ATP hydrolysis activity"/>
    <property type="evidence" value="ECO:0007669"/>
    <property type="project" value="InterPro"/>
</dbReference>
<reference evidence="11 12" key="1">
    <citation type="submission" date="2018-09" db="EMBL/GenBank/DDBJ databases">
        <authorList>
            <person name="Zhu H."/>
        </authorList>
    </citation>
    <scope>NUCLEOTIDE SEQUENCE [LARGE SCALE GENOMIC DNA]</scope>
    <source>
        <strain evidence="11 12">K1W22B-8</strain>
    </source>
</reference>
<feature type="transmembrane region" description="Helical" evidence="8">
    <location>
        <begin position="260"/>
        <end position="282"/>
    </location>
</feature>
<evidence type="ECO:0000256" key="7">
    <source>
        <dbReference type="ARBA" id="ARBA00023136"/>
    </source>
</evidence>
<dbReference type="Pfam" id="PF00664">
    <property type="entry name" value="ABC_membrane"/>
    <property type="match status" value="1"/>
</dbReference>
<dbReference type="FunFam" id="3.40.50.300:FF:000287">
    <property type="entry name" value="Multidrug ABC transporter ATP-binding protein"/>
    <property type="match status" value="1"/>
</dbReference>
<evidence type="ECO:0000256" key="4">
    <source>
        <dbReference type="ARBA" id="ARBA00022741"/>
    </source>
</evidence>
<dbReference type="InterPro" id="IPR036640">
    <property type="entry name" value="ABC1_TM_sf"/>
</dbReference>
<feature type="transmembrane region" description="Helical" evidence="8">
    <location>
        <begin position="28"/>
        <end position="46"/>
    </location>
</feature>
<dbReference type="GO" id="GO:0005524">
    <property type="term" value="F:ATP binding"/>
    <property type="evidence" value="ECO:0007669"/>
    <property type="project" value="UniProtKB-KW"/>
</dbReference>
<dbReference type="GO" id="GO:0005886">
    <property type="term" value="C:plasma membrane"/>
    <property type="evidence" value="ECO:0007669"/>
    <property type="project" value="UniProtKB-SubCell"/>
</dbReference>
<dbReference type="InterPro" id="IPR039421">
    <property type="entry name" value="Type_1_exporter"/>
</dbReference>
<proteinExistence type="predicted"/>
<evidence type="ECO:0000259" key="10">
    <source>
        <dbReference type="PROSITE" id="PS50929"/>
    </source>
</evidence>
<organism evidence="11 12">
    <name type="scientific">Oleomonas cavernae</name>
    <dbReference type="NCBI Taxonomy" id="2320859"/>
    <lineage>
        <taxon>Bacteria</taxon>
        <taxon>Pseudomonadati</taxon>
        <taxon>Pseudomonadota</taxon>
        <taxon>Alphaproteobacteria</taxon>
        <taxon>Acetobacterales</taxon>
        <taxon>Acetobacteraceae</taxon>
        <taxon>Oleomonas</taxon>
    </lineage>
</organism>
<gene>
    <name evidence="11" type="ORF">D3874_04330</name>
</gene>
<name>A0A418W8L2_9PROT</name>
<dbReference type="EMBL" id="QYUK01000011">
    <property type="protein sequence ID" value="RJF86347.1"/>
    <property type="molecule type" value="Genomic_DNA"/>
</dbReference>
<dbReference type="SUPFAM" id="SSF90123">
    <property type="entry name" value="ABC transporter transmembrane region"/>
    <property type="match status" value="1"/>
</dbReference>
<dbReference type="GO" id="GO:0015421">
    <property type="term" value="F:ABC-type oligopeptide transporter activity"/>
    <property type="evidence" value="ECO:0007669"/>
    <property type="project" value="TreeGrafter"/>
</dbReference>
<protein>
    <submittedName>
        <fullName evidence="11">ABC transporter ATP-binding protein</fullName>
    </submittedName>
</protein>
<keyword evidence="12" id="KW-1185">Reference proteome</keyword>
<evidence type="ECO:0000313" key="11">
    <source>
        <dbReference type="EMBL" id="RJF86347.1"/>
    </source>
</evidence>
<dbReference type="PROSITE" id="PS50893">
    <property type="entry name" value="ABC_TRANSPORTER_2"/>
    <property type="match status" value="1"/>
</dbReference>
<evidence type="ECO:0000256" key="5">
    <source>
        <dbReference type="ARBA" id="ARBA00022840"/>
    </source>
</evidence>
<evidence type="ECO:0000256" key="2">
    <source>
        <dbReference type="ARBA" id="ARBA00022448"/>
    </source>
</evidence>
<feature type="transmembrane region" description="Helical" evidence="8">
    <location>
        <begin position="66"/>
        <end position="88"/>
    </location>
</feature>
<evidence type="ECO:0000256" key="1">
    <source>
        <dbReference type="ARBA" id="ARBA00004651"/>
    </source>
</evidence>
<evidence type="ECO:0000256" key="6">
    <source>
        <dbReference type="ARBA" id="ARBA00022989"/>
    </source>
</evidence>
<feature type="transmembrane region" description="Helical" evidence="8">
    <location>
        <begin position="288"/>
        <end position="305"/>
    </location>
</feature>
<dbReference type="InterPro" id="IPR027417">
    <property type="entry name" value="P-loop_NTPase"/>
</dbReference>